<evidence type="ECO:0008006" key="3">
    <source>
        <dbReference type="Google" id="ProtNLM"/>
    </source>
</evidence>
<evidence type="ECO:0000313" key="1">
    <source>
        <dbReference type="EMBL" id="HIQ30262.1"/>
    </source>
</evidence>
<dbReference type="AlphaFoldDB" id="A0A832ZXP3"/>
<comment type="caution">
    <text evidence="1">The sequence shown here is derived from an EMBL/GenBank/DDBJ whole genome shotgun (WGS) entry which is preliminary data.</text>
</comment>
<gene>
    <name evidence="1" type="ORF">EYH45_06835</name>
</gene>
<dbReference type="Gene3D" id="3.10.20.30">
    <property type="match status" value="1"/>
</dbReference>
<dbReference type="EMBL" id="DQVM01000131">
    <property type="protein sequence ID" value="HIQ30262.1"/>
    <property type="molecule type" value="Genomic_DNA"/>
</dbReference>
<sequence length="150" mass="16311">MNHREPPANVDKTVKIILVGPLKSATGRSQVNIELRKEQSLREVISRVVEETGGRGAEYLAGFEHDPEKLVVSVDGEVTRDLDRRIKGGETIMLTPPLSGGSQHSVRCLNCSSRVEVEQGAGEATCSSCGTRYSITWVTPTQPKVRGVAR</sequence>
<accession>A0A832ZXP3</accession>
<dbReference type="InterPro" id="IPR012675">
    <property type="entry name" value="Beta-grasp_dom_sf"/>
</dbReference>
<dbReference type="Pfam" id="PF02597">
    <property type="entry name" value="ThiS"/>
    <property type="match status" value="1"/>
</dbReference>
<reference evidence="1" key="1">
    <citation type="journal article" date="2020" name="ISME J.">
        <title>Gammaproteobacteria mediating utilization of methyl-, sulfur- and petroleum organic compounds in deep ocean hydrothermal plumes.</title>
        <authorList>
            <person name="Zhou Z."/>
            <person name="Liu Y."/>
            <person name="Pan J."/>
            <person name="Cron B.R."/>
            <person name="Toner B.M."/>
            <person name="Anantharaman K."/>
            <person name="Breier J.A."/>
            <person name="Dick G.J."/>
            <person name="Li M."/>
        </authorList>
    </citation>
    <scope>NUCLEOTIDE SEQUENCE</scope>
    <source>
        <strain evidence="1">SZUA-1515</strain>
    </source>
</reference>
<evidence type="ECO:0000313" key="2">
    <source>
        <dbReference type="Proteomes" id="UP000608579"/>
    </source>
</evidence>
<protein>
    <recommendedName>
        <fullName evidence="3">MoaD/ThiS family protein</fullName>
    </recommendedName>
</protein>
<dbReference type="InterPro" id="IPR003749">
    <property type="entry name" value="ThiS/MoaD-like"/>
</dbReference>
<proteinExistence type="predicted"/>
<dbReference type="InterPro" id="IPR016155">
    <property type="entry name" value="Mopterin_synth/thiamin_S_b"/>
</dbReference>
<dbReference type="Proteomes" id="UP000608579">
    <property type="component" value="Unassembled WGS sequence"/>
</dbReference>
<name>A0A832ZXP3_CALS0</name>
<organism evidence="1 2">
    <name type="scientific">Caldiarchaeum subterraneum</name>
    <dbReference type="NCBI Taxonomy" id="311458"/>
    <lineage>
        <taxon>Archaea</taxon>
        <taxon>Nitrososphaerota</taxon>
        <taxon>Candidatus Caldarchaeales</taxon>
        <taxon>Candidatus Caldarchaeaceae</taxon>
        <taxon>Candidatus Caldarchaeum</taxon>
    </lineage>
</organism>
<dbReference type="CDD" id="cd17040">
    <property type="entry name" value="Ubl_MoaD_like"/>
    <property type="match status" value="1"/>
</dbReference>
<dbReference type="SUPFAM" id="SSF54285">
    <property type="entry name" value="MoaD/ThiS"/>
    <property type="match status" value="1"/>
</dbReference>